<reference evidence="4" key="1">
    <citation type="submission" date="2022-09" db="EMBL/GenBank/DDBJ databases">
        <title>Rhodovastum sp. nov. RN2-1 isolated from soil in Seongnam, South Korea.</title>
        <authorList>
            <person name="Le N.T."/>
        </authorList>
    </citation>
    <scope>NUCLEOTIDE SEQUENCE</scope>
    <source>
        <strain evidence="4">RN2-1</strain>
    </source>
</reference>
<dbReference type="GO" id="GO:0008080">
    <property type="term" value="F:N-acetyltransferase activity"/>
    <property type="evidence" value="ECO:0007669"/>
    <property type="project" value="TreeGrafter"/>
</dbReference>
<evidence type="ECO:0000313" key="5">
    <source>
        <dbReference type="Proteomes" id="UP001165679"/>
    </source>
</evidence>
<dbReference type="PANTHER" id="PTHR10545:SF42">
    <property type="entry name" value="ACETYLTRANSFERASE"/>
    <property type="match status" value="1"/>
</dbReference>
<dbReference type="Pfam" id="PF00583">
    <property type="entry name" value="Acetyltransf_1"/>
    <property type="match status" value="1"/>
</dbReference>
<dbReference type="Gene3D" id="3.40.630.30">
    <property type="match status" value="1"/>
</dbReference>
<evidence type="ECO:0000256" key="1">
    <source>
        <dbReference type="ARBA" id="ARBA00022679"/>
    </source>
</evidence>
<comment type="caution">
    <text evidence="4">The sequence shown here is derived from an EMBL/GenBank/DDBJ whole genome shotgun (WGS) entry which is preliminary data.</text>
</comment>
<dbReference type="InterPro" id="IPR000182">
    <property type="entry name" value="GNAT_dom"/>
</dbReference>
<dbReference type="Proteomes" id="UP001165679">
    <property type="component" value="Unassembled WGS sequence"/>
</dbReference>
<dbReference type="SUPFAM" id="SSF55729">
    <property type="entry name" value="Acyl-CoA N-acyltransferases (Nat)"/>
    <property type="match status" value="1"/>
</dbReference>
<dbReference type="AlphaFoldDB" id="A0AA42CHZ8"/>
<accession>A0AA42CHZ8</accession>
<keyword evidence="5" id="KW-1185">Reference proteome</keyword>
<dbReference type="PROSITE" id="PS51186">
    <property type="entry name" value="GNAT"/>
    <property type="match status" value="1"/>
</dbReference>
<dbReference type="InterPro" id="IPR016181">
    <property type="entry name" value="Acyl_CoA_acyltransferase"/>
</dbReference>
<dbReference type="InterPro" id="IPR051016">
    <property type="entry name" value="Diverse_Substrate_AcTransf"/>
</dbReference>
<gene>
    <name evidence="4" type="ORF">OL599_25000</name>
</gene>
<keyword evidence="2" id="KW-0012">Acyltransferase</keyword>
<dbReference type="EMBL" id="JAPDNT010000054">
    <property type="protein sequence ID" value="MCW3477811.1"/>
    <property type="molecule type" value="Genomic_DNA"/>
</dbReference>
<evidence type="ECO:0000259" key="3">
    <source>
        <dbReference type="PROSITE" id="PS51186"/>
    </source>
</evidence>
<keyword evidence="1" id="KW-0808">Transferase</keyword>
<reference evidence="4" key="2">
    <citation type="submission" date="2022-10" db="EMBL/GenBank/DDBJ databases">
        <authorList>
            <person name="Trinh H.N."/>
        </authorList>
    </citation>
    <scope>NUCLEOTIDE SEQUENCE</scope>
    <source>
        <strain evidence="4">RN2-1</strain>
    </source>
</reference>
<organism evidence="4 5">
    <name type="scientific">Limobrevibacterium gyesilva</name>
    <dbReference type="NCBI Taxonomy" id="2991712"/>
    <lineage>
        <taxon>Bacteria</taxon>
        <taxon>Pseudomonadati</taxon>
        <taxon>Pseudomonadota</taxon>
        <taxon>Alphaproteobacteria</taxon>
        <taxon>Acetobacterales</taxon>
        <taxon>Acetobacteraceae</taxon>
        <taxon>Limobrevibacterium</taxon>
    </lineage>
</organism>
<evidence type="ECO:0000313" key="4">
    <source>
        <dbReference type="EMBL" id="MCW3477811.1"/>
    </source>
</evidence>
<protein>
    <submittedName>
        <fullName evidence="4">GNAT family N-acetyltransferase</fullName>
    </submittedName>
</protein>
<dbReference type="CDD" id="cd04301">
    <property type="entry name" value="NAT_SF"/>
    <property type="match status" value="1"/>
</dbReference>
<proteinExistence type="predicted"/>
<sequence>MIEISQLRPDDRPEWTRLWQGYLAFYNTVLPDARYSETWRRLMSGDGLYGFGARQDGKLVGITHYLFHPSTWVDDVCYLQDLFVDESVRGQGAGRKLIEAVAAAARAKGAPRLYWLTHQDNATARRLYDTLARWHGHLRYDYPMG</sequence>
<name>A0AA42CHZ8_9PROT</name>
<dbReference type="PANTHER" id="PTHR10545">
    <property type="entry name" value="DIAMINE N-ACETYLTRANSFERASE"/>
    <property type="match status" value="1"/>
</dbReference>
<feature type="domain" description="N-acetyltransferase" evidence="3">
    <location>
        <begin position="2"/>
        <end position="145"/>
    </location>
</feature>
<evidence type="ECO:0000256" key="2">
    <source>
        <dbReference type="ARBA" id="ARBA00023315"/>
    </source>
</evidence>
<dbReference type="RefSeq" id="WP_264716778.1">
    <property type="nucleotide sequence ID" value="NZ_JAPDNT010000054.1"/>
</dbReference>